<feature type="region of interest" description="Disordered" evidence="1">
    <location>
        <begin position="213"/>
        <end position="383"/>
    </location>
</feature>
<dbReference type="RefSeq" id="WP_231134599.1">
    <property type="nucleotide sequence ID" value="NZ_JAANNP010000005.1"/>
</dbReference>
<dbReference type="Proteomes" id="UP000800981">
    <property type="component" value="Unassembled WGS sequence"/>
</dbReference>
<sequence>MLAELSTLPSGVATTVARHLVAAGQLLHEDPETAYAHAVAARERGSRVAAVREAAGLAAYAAGRYAEAMPELRTAKRLTGLPDLLPVIADVERGLGRPERALELAVSPEADRLDAAGRIELRIVAAGARRDLGQLDAAVLTLQVPEALRSTRLAYAYADMLLSAGRRDEARDAFARAAALDTEGATDAAARLDELDGVDFIDVLDEDADIDDAGEAAAGPDDAERPSSEVAPAVGPGASAARDAAPALRETASDLGEAASGLRETASDLGEAASDVGEAASGLGETDEAASDDDVLDATPERPVDVAPERPVDAVPEPSVPSIEASFTEPPAAAVLEPVPGEDDALPTGSSPEDAEGTTHQPETASGEADDDGRPAAFRSPFG</sequence>
<feature type="compositionally biased region" description="Acidic residues" evidence="1">
    <location>
        <begin position="285"/>
        <end position="296"/>
    </location>
</feature>
<protein>
    <recommendedName>
        <fullName evidence="4">Tetratricopeptide repeat protein</fullName>
    </recommendedName>
</protein>
<comment type="caution">
    <text evidence="2">The sequence shown here is derived from an EMBL/GenBank/DDBJ whole genome shotgun (WGS) entry which is preliminary data.</text>
</comment>
<evidence type="ECO:0008006" key="4">
    <source>
        <dbReference type="Google" id="ProtNLM"/>
    </source>
</evidence>
<evidence type="ECO:0000313" key="3">
    <source>
        <dbReference type="Proteomes" id="UP000800981"/>
    </source>
</evidence>
<accession>A0ABX0GTW1</accession>
<proteinExistence type="predicted"/>
<organism evidence="2 3">
    <name type="scientific">Motilibacter deserti</name>
    <dbReference type="NCBI Taxonomy" id="2714956"/>
    <lineage>
        <taxon>Bacteria</taxon>
        <taxon>Bacillati</taxon>
        <taxon>Actinomycetota</taxon>
        <taxon>Actinomycetes</taxon>
        <taxon>Motilibacterales</taxon>
        <taxon>Motilibacteraceae</taxon>
        <taxon>Motilibacter</taxon>
    </lineage>
</organism>
<feature type="compositionally biased region" description="Low complexity" evidence="1">
    <location>
        <begin position="329"/>
        <end position="339"/>
    </location>
</feature>
<feature type="compositionally biased region" description="Basic and acidic residues" evidence="1">
    <location>
        <begin position="299"/>
        <end position="312"/>
    </location>
</feature>
<dbReference type="InterPro" id="IPR011990">
    <property type="entry name" value="TPR-like_helical_dom_sf"/>
</dbReference>
<feature type="compositionally biased region" description="Low complexity" evidence="1">
    <location>
        <begin position="230"/>
        <end position="250"/>
    </location>
</feature>
<dbReference type="EMBL" id="JAANNP010000005">
    <property type="protein sequence ID" value="NHC14227.1"/>
    <property type="molecule type" value="Genomic_DNA"/>
</dbReference>
<gene>
    <name evidence="2" type="ORF">G9H71_10590</name>
</gene>
<keyword evidence="3" id="KW-1185">Reference proteome</keyword>
<name>A0ABX0GTW1_9ACTN</name>
<reference evidence="2 3" key="1">
    <citation type="submission" date="2020-03" db="EMBL/GenBank/DDBJ databases">
        <title>Two novel Motilibacter sp.</title>
        <authorList>
            <person name="Liu S."/>
        </authorList>
    </citation>
    <scope>NUCLEOTIDE SEQUENCE [LARGE SCALE GENOMIC DNA]</scope>
    <source>
        <strain evidence="2 3">E257</strain>
    </source>
</reference>
<evidence type="ECO:0000313" key="2">
    <source>
        <dbReference type="EMBL" id="NHC14227.1"/>
    </source>
</evidence>
<dbReference type="SUPFAM" id="SSF48452">
    <property type="entry name" value="TPR-like"/>
    <property type="match status" value="1"/>
</dbReference>
<evidence type="ECO:0000256" key="1">
    <source>
        <dbReference type="SAM" id="MobiDB-lite"/>
    </source>
</evidence>